<protein>
    <submittedName>
        <fullName evidence="1">Uncharacterized protein</fullName>
    </submittedName>
</protein>
<sequence length="120" mass="14320">MTNKDKSTEKLRALIGTKQIYRIHFTYGNEMRFICVVADRSELSSSENLMAFNKIESYVGKHIYITVSERGSTYPSEDYVDFEWQDDFQEPDDSVKDYRLRFVKIPIKNIEFIEEQARWE</sequence>
<evidence type="ECO:0000313" key="2">
    <source>
        <dbReference type="Proteomes" id="UP000216008"/>
    </source>
</evidence>
<dbReference type="RefSeq" id="WP_095182855.1">
    <property type="nucleotide sequence ID" value="NZ_JBNPKV010000048.1"/>
</dbReference>
<dbReference type="AlphaFoldDB" id="A0A267M8L2"/>
<name>A0A267M8L2_LACJH</name>
<reference evidence="1 2" key="1">
    <citation type="submission" date="2017-05" db="EMBL/GenBank/DDBJ databases">
        <title>Lactobacillus johnsonii from commercial turkeys.</title>
        <authorList>
            <person name="Johnson T.J."/>
            <person name="Youmans B."/>
        </authorList>
    </citation>
    <scope>NUCLEOTIDE SEQUENCE [LARGE SCALE GENOMIC DNA]</scope>
    <source>
        <strain evidence="1 2">UMNLJ114</strain>
    </source>
</reference>
<proteinExistence type="predicted"/>
<dbReference type="EMBL" id="NIBD01000028">
    <property type="protein sequence ID" value="PAB55175.1"/>
    <property type="molecule type" value="Genomic_DNA"/>
</dbReference>
<organism evidence="1 2">
    <name type="scientific">Lactobacillus johnsonii</name>
    <dbReference type="NCBI Taxonomy" id="33959"/>
    <lineage>
        <taxon>Bacteria</taxon>
        <taxon>Bacillati</taxon>
        <taxon>Bacillota</taxon>
        <taxon>Bacilli</taxon>
        <taxon>Lactobacillales</taxon>
        <taxon>Lactobacillaceae</taxon>
        <taxon>Lactobacillus</taxon>
    </lineage>
</organism>
<dbReference type="Proteomes" id="UP000216008">
    <property type="component" value="Unassembled WGS sequence"/>
</dbReference>
<comment type="caution">
    <text evidence="1">The sequence shown here is derived from an EMBL/GenBank/DDBJ whole genome shotgun (WGS) entry which is preliminary data.</text>
</comment>
<evidence type="ECO:0000313" key="1">
    <source>
        <dbReference type="EMBL" id="PAB55175.1"/>
    </source>
</evidence>
<gene>
    <name evidence="1" type="ORF">A3Q24_05705</name>
</gene>
<accession>A0A267M8L2</accession>